<dbReference type="AlphaFoldDB" id="A0A7J7CQ58"/>
<evidence type="ECO:0000313" key="7">
    <source>
        <dbReference type="Proteomes" id="UP000593562"/>
    </source>
</evidence>
<proteinExistence type="inferred from homology"/>
<comment type="similarity">
    <text evidence="1 4">Belongs to the UDP-glycosyltransferase family.</text>
</comment>
<dbReference type="CDD" id="cd03784">
    <property type="entry name" value="GT1_Gtf-like"/>
    <property type="match status" value="1"/>
</dbReference>
<dbReference type="OrthoDB" id="5835829at2759"/>
<dbReference type="PROSITE" id="PS00375">
    <property type="entry name" value="UDPGT"/>
    <property type="match status" value="1"/>
</dbReference>
<protein>
    <recommendedName>
        <fullName evidence="5">Glycosyltransferase</fullName>
        <ecNumber evidence="5">2.4.1.-</ecNumber>
    </recommendedName>
</protein>
<dbReference type="FunFam" id="3.40.50.2000:FF:000101">
    <property type="entry name" value="Glycosyltransferase"/>
    <property type="match status" value="1"/>
</dbReference>
<evidence type="ECO:0000313" key="6">
    <source>
        <dbReference type="EMBL" id="KAF5736191.1"/>
    </source>
</evidence>
<dbReference type="Gene3D" id="3.40.50.2000">
    <property type="entry name" value="Glycogen Phosphorylase B"/>
    <property type="match status" value="2"/>
</dbReference>
<evidence type="ECO:0000256" key="5">
    <source>
        <dbReference type="RuleBase" id="RU362057"/>
    </source>
</evidence>
<keyword evidence="7" id="KW-1185">Reference proteome</keyword>
<comment type="caution">
    <text evidence="6">The sequence shown here is derived from an EMBL/GenBank/DDBJ whole genome shotgun (WGS) entry which is preliminary data.</text>
</comment>
<dbReference type="GO" id="GO:0080044">
    <property type="term" value="F:quercetin 7-O-glucosyltransferase activity"/>
    <property type="evidence" value="ECO:0007669"/>
    <property type="project" value="TreeGrafter"/>
</dbReference>
<dbReference type="InterPro" id="IPR035595">
    <property type="entry name" value="UDP_glycos_trans_CS"/>
</dbReference>
<dbReference type="FunCoup" id="A0A7J7CQ58">
    <property type="interactions" value="111"/>
</dbReference>
<dbReference type="InterPro" id="IPR002213">
    <property type="entry name" value="UDP_glucos_trans"/>
</dbReference>
<dbReference type="InParanoid" id="A0A7J7CQ58"/>
<dbReference type="EMBL" id="JAAARO010000014">
    <property type="protein sequence ID" value="KAF5736191.1"/>
    <property type="molecule type" value="Genomic_DNA"/>
</dbReference>
<dbReference type="PANTHER" id="PTHR11926">
    <property type="entry name" value="GLUCOSYL/GLUCURONOSYL TRANSFERASES"/>
    <property type="match status" value="1"/>
</dbReference>
<evidence type="ECO:0000256" key="3">
    <source>
        <dbReference type="ARBA" id="ARBA00022679"/>
    </source>
</evidence>
<dbReference type="Proteomes" id="UP000593562">
    <property type="component" value="Unassembled WGS sequence"/>
</dbReference>
<dbReference type="PANTHER" id="PTHR11926:SF1264">
    <property type="entry name" value="GLYCOSYLTRANSFERASE-RELATED"/>
    <property type="match status" value="1"/>
</dbReference>
<reference evidence="6 7" key="1">
    <citation type="journal article" date="2020" name="Nat. Commun.">
        <title>Genome of Tripterygium wilfordii and identification of cytochrome P450 involved in triptolide biosynthesis.</title>
        <authorList>
            <person name="Tu L."/>
            <person name="Su P."/>
            <person name="Zhang Z."/>
            <person name="Gao L."/>
            <person name="Wang J."/>
            <person name="Hu T."/>
            <person name="Zhou J."/>
            <person name="Zhang Y."/>
            <person name="Zhao Y."/>
            <person name="Liu Y."/>
            <person name="Song Y."/>
            <person name="Tong Y."/>
            <person name="Lu Y."/>
            <person name="Yang J."/>
            <person name="Xu C."/>
            <person name="Jia M."/>
            <person name="Peters R.J."/>
            <person name="Huang L."/>
            <person name="Gao W."/>
        </authorList>
    </citation>
    <scope>NUCLEOTIDE SEQUENCE [LARGE SCALE GENOMIC DNA]</scope>
    <source>
        <strain evidence="7">cv. XIE 37</strain>
        <tissue evidence="6">Leaf</tissue>
    </source>
</reference>
<dbReference type="GO" id="GO:0010294">
    <property type="term" value="F:abscisic acid glucosyltransferase activity"/>
    <property type="evidence" value="ECO:0007669"/>
    <property type="project" value="TreeGrafter"/>
</dbReference>
<keyword evidence="3 4" id="KW-0808">Transferase</keyword>
<dbReference type="EC" id="2.4.1.-" evidence="5"/>
<accession>A0A7J7CQ58</accession>
<name>A0A7J7CQ58_TRIWF</name>
<dbReference type="Pfam" id="PF00201">
    <property type="entry name" value="UDPGT"/>
    <property type="match status" value="1"/>
</dbReference>
<dbReference type="SUPFAM" id="SSF53756">
    <property type="entry name" value="UDP-Glycosyltransferase/glycogen phosphorylase"/>
    <property type="match status" value="1"/>
</dbReference>
<sequence length="475" mass="52502">MGFGEQVNVLVVTLALQGHMNPMLKLSKLLVSKGLHVTLVTTELARHLMLKSNINGAFNNTQQTTNTNSPAINLEFFSDGLSEDFNRDNNHDIFMEFLRTKGSENLSNLITNLTTNGGKKFSCIICNPFIPWVAAVAAKHDIPCAMLWIQASAVFSIYYHFFKHPNLFPKSLDDPKETVELPGLPILEVQDLPSFILPSAPKSFNKMVSDIFSNVDKIKWVLGNSFNELEEDVINSLALTSSPILPIGPLVSPFLLGNEEKISGNIDMWSAEGSCIEWLDKKPTSSVIYISFGSILVLSQQQIDSIAIALRNSKKPFLWVIKPPQKNSEKKCGELPIGFLEETKGRGLVVAWSPQEKVLIHKAVACFITHCGWNSTLETASAGVPVIAYPEWTDQPTDAKLLVDVLKVGVRMRNDKDGVLSQKEVERCIMEVTDGPNAEKIRKRALELKEAAKKAVAPGGSSDKNIDQFIKEISV</sequence>
<evidence type="ECO:0000256" key="2">
    <source>
        <dbReference type="ARBA" id="ARBA00022676"/>
    </source>
</evidence>
<organism evidence="6 7">
    <name type="scientific">Tripterygium wilfordii</name>
    <name type="common">Thunder God vine</name>
    <dbReference type="NCBI Taxonomy" id="458696"/>
    <lineage>
        <taxon>Eukaryota</taxon>
        <taxon>Viridiplantae</taxon>
        <taxon>Streptophyta</taxon>
        <taxon>Embryophyta</taxon>
        <taxon>Tracheophyta</taxon>
        <taxon>Spermatophyta</taxon>
        <taxon>Magnoliopsida</taxon>
        <taxon>eudicotyledons</taxon>
        <taxon>Gunneridae</taxon>
        <taxon>Pentapetalae</taxon>
        <taxon>rosids</taxon>
        <taxon>fabids</taxon>
        <taxon>Celastrales</taxon>
        <taxon>Celastraceae</taxon>
        <taxon>Tripterygium</taxon>
    </lineage>
</organism>
<keyword evidence="2 4" id="KW-0328">Glycosyltransferase</keyword>
<evidence type="ECO:0000256" key="1">
    <source>
        <dbReference type="ARBA" id="ARBA00009995"/>
    </source>
</evidence>
<dbReference type="GO" id="GO:0080043">
    <property type="term" value="F:quercetin 3-O-glucosyltransferase activity"/>
    <property type="evidence" value="ECO:0007669"/>
    <property type="project" value="TreeGrafter"/>
</dbReference>
<evidence type="ECO:0000256" key="4">
    <source>
        <dbReference type="RuleBase" id="RU003718"/>
    </source>
</evidence>
<dbReference type="FunFam" id="3.40.50.2000:FF:000019">
    <property type="entry name" value="Glycosyltransferase"/>
    <property type="match status" value="1"/>
</dbReference>
<gene>
    <name evidence="6" type="ORF">HS088_TW14G00327</name>
</gene>